<keyword evidence="1" id="KW-0963">Cytoplasm</keyword>
<evidence type="ECO:0000313" key="2">
    <source>
        <dbReference type="EMBL" id="NGY04917.1"/>
    </source>
</evidence>
<dbReference type="RefSeq" id="WP_166255239.1">
    <property type="nucleotide sequence ID" value="NZ_JAAMOW010000004.1"/>
</dbReference>
<dbReference type="PANTHER" id="PTHR38040:SF1">
    <property type="entry name" value="UBIQUINONE BIOSYNTHESIS ACCESSORY FACTOR UBIK"/>
    <property type="match status" value="1"/>
</dbReference>
<feature type="coiled-coil region" evidence="1">
    <location>
        <begin position="51"/>
        <end position="78"/>
    </location>
</feature>
<protein>
    <recommendedName>
        <fullName evidence="1">Ubiquinone biosynthesis accessory factor UbiK</fullName>
    </recommendedName>
</protein>
<dbReference type="HAMAP" id="MF_02216">
    <property type="entry name" value="UbiK"/>
    <property type="match status" value="1"/>
</dbReference>
<name>A0A6M2BSE1_9GAMM</name>
<keyword evidence="3" id="KW-1185">Reference proteome</keyword>
<dbReference type="InterPro" id="IPR007475">
    <property type="entry name" value="UbiK"/>
</dbReference>
<comment type="caution">
    <text evidence="2">The sequence shown here is derived from an EMBL/GenBank/DDBJ whole genome shotgun (WGS) entry which is preliminary data.</text>
</comment>
<gene>
    <name evidence="1" type="primary">ubiK</name>
    <name evidence="2" type="ORF">G7Y85_09075</name>
</gene>
<organism evidence="2 3">
    <name type="scientific">Solimonas terrae</name>
    <dbReference type="NCBI Taxonomy" id="1396819"/>
    <lineage>
        <taxon>Bacteria</taxon>
        <taxon>Pseudomonadati</taxon>
        <taxon>Pseudomonadota</taxon>
        <taxon>Gammaproteobacteria</taxon>
        <taxon>Nevskiales</taxon>
        <taxon>Nevskiaceae</taxon>
        <taxon>Solimonas</taxon>
    </lineage>
</organism>
<comment type="subcellular location">
    <subcellularLocation>
        <location evidence="1">Cytoplasm</location>
    </subcellularLocation>
</comment>
<reference evidence="2 3" key="1">
    <citation type="journal article" date="2014" name="Int. J. Syst. Evol. Microbiol.">
        <title>Solimonas terrae sp. nov., isolated from soil.</title>
        <authorList>
            <person name="Kim S.J."/>
            <person name="Moon J.Y."/>
            <person name="Weon H.Y."/>
            <person name="Ahn J.H."/>
            <person name="Chen W.M."/>
            <person name="Kwon S.W."/>
        </authorList>
    </citation>
    <scope>NUCLEOTIDE SEQUENCE [LARGE SCALE GENOMIC DNA]</scope>
    <source>
        <strain evidence="2 3">KIS83-12</strain>
    </source>
</reference>
<dbReference type="UniPathway" id="UPA00232"/>
<comment type="pathway">
    <text evidence="1">Cofactor biosynthesis; ubiquinone biosynthesis.</text>
</comment>
<proteinExistence type="inferred from homology"/>
<accession>A0A6M2BSE1</accession>
<dbReference type="PANTHER" id="PTHR38040">
    <property type="entry name" value="UBIQUINONE BIOSYNTHESIS ACCESSORY FACTOR UBIK"/>
    <property type="match status" value="1"/>
</dbReference>
<sequence length="90" mass="10031">METSRIEELASKLSGILPPGLRGLRGELEDNFRAVLRANLEKWDLVSRDRFDTQAELLARTQKKLAALEKRIKALEQRPTEGSATGIAAD</sequence>
<dbReference type="AlphaFoldDB" id="A0A6M2BSE1"/>
<dbReference type="Proteomes" id="UP000472676">
    <property type="component" value="Unassembled WGS sequence"/>
</dbReference>
<evidence type="ECO:0000256" key="1">
    <source>
        <dbReference type="HAMAP-Rule" id="MF_02216"/>
    </source>
</evidence>
<keyword evidence="1" id="KW-0831">Ubiquinone biosynthesis</keyword>
<comment type="similarity">
    <text evidence="1">Belongs to the UbiK family.</text>
</comment>
<dbReference type="EMBL" id="JAAMOW010000004">
    <property type="protein sequence ID" value="NGY04917.1"/>
    <property type="molecule type" value="Genomic_DNA"/>
</dbReference>
<dbReference type="Pfam" id="PF04380">
    <property type="entry name" value="BMFP"/>
    <property type="match status" value="1"/>
</dbReference>
<dbReference type="GO" id="GO:0005829">
    <property type="term" value="C:cytosol"/>
    <property type="evidence" value="ECO:0007669"/>
    <property type="project" value="TreeGrafter"/>
</dbReference>
<keyword evidence="1" id="KW-0175">Coiled coil</keyword>
<evidence type="ECO:0000313" key="3">
    <source>
        <dbReference type="Proteomes" id="UP000472676"/>
    </source>
</evidence>
<dbReference type="GO" id="GO:0006744">
    <property type="term" value="P:ubiquinone biosynthetic process"/>
    <property type="evidence" value="ECO:0007669"/>
    <property type="project" value="UniProtKB-UniRule"/>
</dbReference>
<comment type="function">
    <text evidence="1">Required for efficient ubiquinone (coenzyme Q) biosynthesis. UbiK is probably an accessory factor of Ubi enzymes and facilitates ubiquinone biosynthesis by acting as an assembly factor, a targeting factor, or both.</text>
</comment>